<sequence length="92" mass="11031">MLLTHLRDPISVLERWGTQLRPKGLLLVEEVEWIQTEHPLLRRYLEIQAALLRQQANELYIGLRLQQYQVNDQLKRRLSRVYHLPVSTARTF</sequence>
<evidence type="ECO:0008006" key="3">
    <source>
        <dbReference type="Google" id="ProtNLM"/>
    </source>
</evidence>
<keyword evidence="2" id="KW-1185">Reference proteome</keyword>
<accession>D6U7J0</accession>
<comment type="caution">
    <text evidence="1">The sequence shown here is derived from an EMBL/GenBank/DDBJ whole genome shotgun (WGS) entry which is preliminary data.</text>
</comment>
<evidence type="ECO:0000313" key="1">
    <source>
        <dbReference type="EMBL" id="EFH79851.1"/>
    </source>
</evidence>
<dbReference type="InParanoid" id="D6U7J0"/>
<dbReference type="AlphaFoldDB" id="D6U7J0"/>
<reference evidence="1 2" key="1">
    <citation type="journal article" date="2011" name="Stand. Genomic Sci.">
        <title>Non-contiguous finished genome sequence and contextual data of the filamentous soil bacterium Ktedonobacter racemifer type strain (SOSP1-21).</title>
        <authorList>
            <person name="Chang Y.J."/>
            <person name="Land M."/>
            <person name="Hauser L."/>
            <person name="Chertkov O."/>
            <person name="Del Rio T.G."/>
            <person name="Nolan M."/>
            <person name="Copeland A."/>
            <person name="Tice H."/>
            <person name="Cheng J.F."/>
            <person name="Lucas S."/>
            <person name="Han C."/>
            <person name="Goodwin L."/>
            <person name="Pitluck S."/>
            <person name="Ivanova N."/>
            <person name="Ovchinikova G."/>
            <person name="Pati A."/>
            <person name="Chen A."/>
            <person name="Palaniappan K."/>
            <person name="Mavromatis K."/>
            <person name="Liolios K."/>
            <person name="Brettin T."/>
            <person name="Fiebig A."/>
            <person name="Rohde M."/>
            <person name="Abt B."/>
            <person name="Goker M."/>
            <person name="Detter J.C."/>
            <person name="Woyke T."/>
            <person name="Bristow J."/>
            <person name="Eisen J.A."/>
            <person name="Markowitz V."/>
            <person name="Hugenholtz P."/>
            <person name="Kyrpides N.C."/>
            <person name="Klenk H.P."/>
            <person name="Lapidus A."/>
        </authorList>
    </citation>
    <scope>NUCLEOTIDE SEQUENCE [LARGE SCALE GENOMIC DNA]</scope>
    <source>
        <strain evidence="2">DSM 44963</strain>
    </source>
</reference>
<dbReference type="STRING" id="485913.Krac_0365"/>
<proteinExistence type="predicted"/>
<dbReference type="Proteomes" id="UP000004508">
    <property type="component" value="Unassembled WGS sequence"/>
</dbReference>
<evidence type="ECO:0000313" key="2">
    <source>
        <dbReference type="Proteomes" id="UP000004508"/>
    </source>
</evidence>
<dbReference type="EMBL" id="ADVG01000005">
    <property type="protein sequence ID" value="EFH79851.1"/>
    <property type="molecule type" value="Genomic_DNA"/>
</dbReference>
<gene>
    <name evidence="1" type="ORF">Krac_0365</name>
</gene>
<organism evidence="1 2">
    <name type="scientific">Ktedonobacter racemifer DSM 44963</name>
    <dbReference type="NCBI Taxonomy" id="485913"/>
    <lineage>
        <taxon>Bacteria</taxon>
        <taxon>Bacillati</taxon>
        <taxon>Chloroflexota</taxon>
        <taxon>Ktedonobacteria</taxon>
        <taxon>Ktedonobacterales</taxon>
        <taxon>Ktedonobacteraceae</taxon>
        <taxon>Ktedonobacter</taxon>
    </lineage>
</organism>
<name>D6U7J0_KTERA</name>
<protein>
    <recommendedName>
        <fullName evidence="3">Methyltransferase type 11</fullName>
    </recommendedName>
</protein>